<dbReference type="Pfam" id="PF00078">
    <property type="entry name" value="RVT_1"/>
    <property type="match status" value="1"/>
</dbReference>
<protein>
    <submittedName>
        <fullName evidence="2">RNA-directed DNA polymerase from mobile element jockey-like protein</fullName>
    </submittedName>
</protein>
<name>A0ABQ9DRI5_9PASS</name>
<feature type="domain" description="Reverse transcriptase" evidence="1">
    <location>
        <begin position="3"/>
        <end position="147"/>
    </location>
</feature>
<evidence type="ECO:0000313" key="3">
    <source>
        <dbReference type="Proteomes" id="UP001145742"/>
    </source>
</evidence>
<sequence length="226" mass="25280">MPIHKKSWKEDPGNYKPVSLTLVPCKVMEQIILSAITQHLQDGQRIRPSQHGFRKDRSCLTNLISFYDQVTHLVDEGKAGDVVYLYLSKAFDTVSHSMLLEKLTAHSLDRSILCCIKSWLDGRAQRVLVNGASTSWQTITSGVTQGLGTECLQSSAMERDLGVWIDRRLNMSQQCAQVAKKANGILAYIKNSVASRMREVIFPLYSVLVRPHLEYCVNNGPFAVAA</sequence>
<dbReference type="PANTHER" id="PTHR33332">
    <property type="entry name" value="REVERSE TRANSCRIPTASE DOMAIN-CONTAINING PROTEIN"/>
    <property type="match status" value="1"/>
</dbReference>
<gene>
    <name evidence="2" type="ORF">WISP_24735</name>
</gene>
<reference evidence="2" key="1">
    <citation type="submission" date="2019-10" db="EMBL/GenBank/DDBJ databases">
        <authorList>
            <person name="Soares A.E.R."/>
            <person name="Aleixo A."/>
            <person name="Schneider P."/>
            <person name="Miyaki C.Y."/>
            <person name="Schneider M.P."/>
            <person name="Mello C."/>
            <person name="Vasconcelos A.T.R."/>
        </authorList>
    </citation>
    <scope>NUCLEOTIDE SEQUENCE</scope>
    <source>
        <tissue evidence="2">Muscle</tissue>
    </source>
</reference>
<comment type="caution">
    <text evidence="2">The sequence shown here is derived from an EMBL/GenBank/DDBJ whole genome shotgun (WGS) entry which is preliminary data.</text>
</comment>
<organism evidence="2 3">
    <name type="scientific">Willisornis vidua</name>
    <name type="common">Xingu scale-backed antbird</name>
    <dbReference type="NCBI Taxonomy" id="1566151"/>
    <lineage>
        <taxon>Eukaryota</taxon>
        <taxon>Metazoa</taxon>
        <taxon>Chordata</taxon>
        <taxon>Craniata</taxon>
        <taxon>Vertebrata</taxon>
        <taxon>Euteleostomi</taxon>
        <taxon>Archelosauria</taxon>
        <taxon>Archosauria</taxon>
        <taxon>Dinosauria</taxon>
        <taxon>Saurischia</taxon>
        <taxon>Theropoda</taxon>
        <taxon>Coelurosauria</taxon>
        <taxon>Aves</taxon>
        <taxon>Neognathae</taxon>
        <taxon>Neoaves</taxon>
        <taxon>Telluraves</taxon>
        <taxon>Australaves</taxon>
        <taxon>Passeriformes</taxon>
        <taxon>Thamnophilidae</taxon>
        <taxon>Willisornis</taxon>
    </lineage>
</organism>
<accession>A0ABQ9DRI5</accession>
<keyword evidence="3" id="KW-1185">Reference proteome</keyword>
<dbReference type="InterPro" id="IPR000477">
    <property type="entry name" value="RT_dom"/>
</dbReference>
<dbReference type="EMBL" id="WHWB01032565">
    <property type="protein sequence ID" value="KAJ7425136.1"/>
    <property type="molecule type" value="Genomic_DNA"/>
</dbReference>
<evidence type="ECO:0000313" key="2">
    <source>
        <dbReference type="EMBL" id="KAJ7425136.1"/>
    </source>
</evidence>
<dbReference type="Proteomes" id="UP001145742">
    <property type="component" value="Unassembled WGS sequence"/>
</dbReference>
<proteinExistence type="predicted"/>
<evidence type="ECO:0000259" key="1">
    <source>
        <dbReference type="Pfam" id="PF00078"/>
    </source>
</evidence>